<evidence type="ECO:0000256" key="1">
    <source>
        <dbReference type="SAM" id="MobiDB-lite"/>
    </source>
</evidence>
<dbReference type="PANTHER" id="PTHR35335:SF1">
    <property type="entry name" value="UPF0716 PROTEIN FXSA"/>
    <property type="match status" value="1"/>
</dbReference>
<dbReference type="Pfam" id="PF04186">
    <property type="entry name" value="FxsA"/>
    <property type="match status" value="1"/>
</dbReference>
<dbReference type="Proteomes" id="UP001500037">
    <property type="component" value="Unassembled WGS sequence"/>
</dbReference>
<keyword evidence="4" id="KW-1185">Reference proteome</keyword>
<feature type="transmembrane region" description="Helical" evidence="2">
    <location>
        <begin position="34"/>
        <end position="51"/>
    </location>
</feature>
<dbReference type="InterPro" id="IPR007313">
    <property type="entry name" value="FxsA"/>
</dbReference>
<evidence type="ECO:0000313" key="4">
    <source>
        <dbReference type="Proteomes" id="UP001500037"/>
    </source>
</evidence>
<gene>
    <name evidence="3" type="ORF">GCM10009665_74520</name>
</gene>
<sequence length="208" mass="22181">MEWIRTVTQHVDPTQAPGRPGGPPTGRRSRLRRVLPLVVTAWLVLEIWLVVQVASAIGWPLVLLLLLLGIVLGGRLIKRAGLKALRAASASLEQGTMPAPGAAETGTSLTVLAGVLLMVPGFLSDLVGLTLLFPPTRALWRLAGRRVVRKALRVPAGAGDPLADALRLQEQLRIHRPDGKVIQGEVVDPAPPQWPGTPQDGATPPLSR</sequence>
<feature type="transmembrane region" description="Helical" evidence="2">
    <location>
        <begin position="57"/>
        <end position="77"/>
    </location>
</feature>
<dbReference type="PANTHER" id="PTHR35335">
    <property type="entry name" value="UPF0716 PROTEIN FXSA"/>
    <property type="match status" value="1"/>
</dbReference>
<accession>A0ABN1T7A6</accession>
<dbReference type="EMBL" id="BAAALF010000282">
    <property type="protein sequence ID" value="GAA1068925.1"/>
    <property type="molecule type" value="Genomic_DNA"/>
</dbReference>
<name>A0ABN1T7A6_9ACTN</name>
<dbReference type="NCBIfam" id="NF008528">
    <property type="entry name" value="PRK11463.1-2"/>
    <property type="match status" value="1"/>
</dbReference>
<proteinExistence type="predicted"/>
<dbReference type="NCBIfam" id="NF008527">
    <property type="entry name" value="PRK11463.1-1"/>
    <property type="match status" value="1"/>
</dbReference>
<organism evidence="3 4">
    <name type="scientific">Kitasatospora nipponensis</name>
    <dbReference type="NCBI Taxonomy" id="258049"/>
    <lineage>
        <taxon>Bacteria</taxon>
        <taxon>Bacillati</taxon>
        <taxon>Actinomycetota</taxon>
        <taxon>Actinomycetes</taxon>
        <taxon>Kitasatosporales</taxon>
        <taxon>Streptomycetaceae</taxon>
        <taxon>Kitasatospora</taxon>
    </lineage>
</organism>
<feature type="region of interest" description="Disordered" evidence="1">
    <location>
        <begin position="179"/>
        <end position="208"/>
    </location>
</feature>
<comment type="caution">
    <text evidence="3">The sequence shown here is derived from an EMBL/GenBank/DDBJ whole genome shotgun (WGS) entry which is preliminary data.</text>
</comment>
<evidence type="ECO:0000313" key="3">
    <source>
        <dbReference type="EMBL" id="GAA1068925.1"/>
    </source>
</evidence>
<reference evidence="3 4" key="1">
    <citation type="journal article" date="2019" name="Int. J. Syst. Evol. Microbiol.">
        <title>The Global Catalogue of Microorganisms (GCM) 10K type strain sequencing project: providing services to taxonomists for standard genome sequencing and annotation.</title>
        <authorList>
            <consortium name="The Broad Institute Genomics Platform"/>
            <consortium name="The Broad Institute Genome Sequencing Center for Infectious Disease"/>
            <person name="Wu L."/>
            <person name="Ma J."/>
        </authorList>
    </citation>
    <scope>NUCLEOTIDE SEQUENCE [LARGE SCALE GENOMIC DNA]</scope>
    <source>
        <strain evidence="3 4">JCM 13004</strain>
    </source>
</reference>
<keyword evidence="2" id="KW-0472">Membrane</keyword>
<keyword evidence="2" id="KW-1133">Transmembrane helix</keyword>
<protein>
    <submittedName>
        <fullName evidence="3">FxsA family protein</fullName>
    </submittedName>
</protein>
<keyword evidence="2" id="KW-0812">Transmembrane</keyword>
<evidence type="ECO:0000256" key="2">
    <source>
        <dbReference type="SAM" id="Phobius"/>
    </source>
</evidence>